<keyword evidence="2" id="KW-0229">DNA integration</keyword>
<dbReference type="InterPro" id="IPR013762">
    <property type="entry name" value="Integrase-like_cat_sf"/>
</dbReference>
<sequence>MQATRILGQLRERLRYLHYSLRTEESYVYWVRFFIQFHGLRHPREMGQPEVESFLTMLATGRRVSVSTHRQALSALLFLYREVLDQQLPWLAELGRPVPKKRIPSVLTVAEVERVLAFLEGEAALLARLLYGTGMRLMEALSLRVKDVDFARALIIVREGKGGKDRVVMLPRTLVEPLREQLRHSHLLWTADRAAGRAGVHLPHALEAKYPRAGQSWPWHWVFPSPRLSLDPRDGLERRHHVFEERVARALKRAVAQAGIAKPVSVHTLRHSFATHLLQAGTDIRTVQELLGHSDVSTTMIYTHVLKIAAGGTCSPLDTLLVQRAPGAS</sequence>
<dbReference type="Gene3D" id="1.10.443.10">
    <property type="entry name" value="Intergrase catalytic core"/>
    <property type="match status" value="1"/>
</dbReference>
<dbReference type="GO" id="GO:0003677">
    <property type="term" value="F:DNA binding"/>
    <property type="evidence" value="ECO:0007669"/>
    <property type="project" value="UniProtKB-UniRule"/>
</dbReference>
<dbReference type="PROSITE" id="PS51898">
    <property type="entry name" value="TYR_RECOMBINASE"/>
    <property type="match status" value="1"/>
</dbReference>
<reference evidence="8 9" key="1">
    <citation type="submission" date="2020-05" db="EMBL/GenBank/DDBJ databases">
        <authorList>
            <person name="Khan S.A."/>
            <person name="Jeon C.O."/>
            <person name="Chun B.H."/>
        </authorList>
    </citation>
    <scope>NUCLEOTIDE SEQUENCE [LARGE SCALE GENOMIC DNA]</scope>
    <source>
        <strain evidence="8 9">B156</strain>
    </source>
</reference>
<proteinExistence type="inferred from homology"/>
<dbReference type="Gene3D" id="1.10.150.130">
    <property type="match status" value="1"/>
</dbReference>
<dbReference type="AlphaFoldDB" id="A0A849KCT0"/>
<comment type="caution">
    <text evidence="8">The sequence shown here is derived from an EMBL/GenBank/DDBJ whole genome shotgun (WGS) entry which is preliminary data.</text>
</comment>
<evidence type="ECO:0000256" key="4">
    <source>
        <dbReference type="ARBA" id="ARBA00023172"/>
    </source>
</evidence>
<reference evidence="8 9" key="2">
    <citation type="submission" date="2020-06" db="EMBL/GenBank/DDBJ databases">
        <title>Ramlibacter rhizophilus sp. nov., isolated from rhizosphere soil of national flower Mugunghwa from South Korea.</title>
        <authorList>
            <person name="Zheng-Fei Y."/>
            <person name="Huan T."/>
        </authorList>
    </citation>
    <scope>NUCLEOTIDE SEQUENCE [LARGE SCALE GENOMIC DNA]</scope>
    <source>
        <strain evidence="8 9">B156</strain>
    </source>
</reference>
<dbReference type="CDD" id="cd01193">
    <property type="entry name" value="INT_IntI_C"/>
    <property type="match status" value="1"/>
</dbReference>
<dbReference type="PANTHER" id="PTHR30349">
    <property type="entry name" value="PHAGE INTEGRASE-RELATED"/>
    <property type="match status" value="1"/>
</dbReference>
<evidence type="ECO:0000256" key="1">
    <source>
        <dbReference type="ARBA" id="ARBA00008857"/>
    </source>
</evidence>
<dbReference type="GO" id="GO:0006310">
    <property type="term" value="P:DNA recombination"/>
    <property type="evidence" value="ECO:0007669"/>
    <property type="project" value="UniProtKB-KW"/>
</dbReference>
<feature type="domain" description="Tyr recombinase" evidence="6">
    <location>
        <begin position="102"/>
        <end position="318"/>
    </location>
</feature>
<evidence type="ECO:0000256" key="3">
    <source>
        <dbReference type="ARBA" id="ARBA00023125"/>
    </source>
</evidence>
<dbReference type="InterPro" id="IPR002104">
    <property type="entry name" value="Integrase_catalytic"/>
</dbReference>
<evidence type="ECO:0000259" key="7">
    <source>
        <dbReference type="PROSITE" id="PS51900"/>
    </source>
</evidence>
<feature type="domain" description="Core-binding (CB)" evidence="7">
    <location>
        <begin position="4"/>
        <end position="84"/>
    </location>
</feature>
<evidence type="ECO:0000256" key="5">
    <source>
        <dbReference type="PROSITE-ProRule" id="PRU01248"/>
    </source>
</evidence>
<dbReference type="PANTHER" id="PTHR30349:SF64">
    <property type="entry name" value="PROPHAGE INTEGRASE INTD-RELATED"/>
    <property type="match status" value="1"/>
</dbReference>
<dbReference type="InterPro" id="IPR011946">
    <property type="entry name" value="Integrase_integron-type"/>
</dbReference>
<dbReference type="NCBIfam" id="NF011946">
    <property type="entry name" value="PRK15417.1"/>
    <property type="match status" value="1"/>
</dbReference>
<keyword evidence="4" id="KW-0233">DNA recombination</keyword>
<dbReference type="Proteomes" id="UP000552954">
    <property type="component" value="Unassembled WGS sequence"/>
</dbReference>
<dbReference type="Pfam" id="PF13495">
    <property type="entry name" value="Phage_int_SAM_4"/>
    <property type="match status" value="1"/>
</dbReference>
<dbReference type="NCBIfam" id="TIGR02249">
    <property type="entry name" value="integrase_gron"/>
    <property type="match status" value="1"/>
</dbReference>
<keyword evidence="3 5" id="KW-0238">DNA-binding</keyword>
<evidence type="ECO:0000256" key="2">
    <source>
        <dbReference type="ARBA" id="ARBA00022908"/>
    </source>
</evidence>
<dbReference type="InterPro" id="IPR044068">
    <property type="entry name" value="CB"/>
</dbReference>
<dbReference type="InterPro" id="IPR010998">
    <property type="entry name" value="Integrase_recombinase_N"/>
</dbReference>
<dbReference type="InterPro" id="IPR011010">
    <property type="entry name" value="DNA_brk_join_enz"/>
</dbReference>
<comment type="similarity">
    <text evidence="1">Belongs to the 'phage' integrase family.</text>
</comment>
<evidence type="ECO:0000259" key="6">
    <source>
        <dbReference type="PROSITE" id="PS51898"/>
    </source>
</evidence>
<dbReference type="Pfam" id="PF00589">
    <property type="entry name" value="Phage_integrase"/>
    <property type="match status" value="1"/>
</dbReference>
<dbReference type="EMBL" id="JABFCS010000001">
    <property type="protein sequence ID" value="NNU42551.1"/>
    <property type="molecule type" value="Genomic_DNA"/>
</dbReference>
<accession>A0A849KCT0</accession>
<evidence type="ECO:0000313" key="8">
    <source>
        <dbReference type="EMBL" id="NNU42551.1"/>
    </source>
</evidence>
<dbReference type="InterPro" id="IPR004107">
    <property type="entry name" value="Integrase_SAM-like_N"/>
</dbReference>
<protein>
    <submittedName>
        <fullName evidence="8">Integron integrase</fullName>
    </submittedName>
</protein>
<organism evidence="8 9">
    <name type="scientific">Ramlibacter montanisoli</name>
    <dbReference type="NCBI Taxonomy" id="2732512"/>
    <lineage>
        <taxon>Bacteria</taxon>
        <taxon>Pseudomonadati</taxon>
        <taxon>Pseudomonadota</taxon>
        <taxon>Betaproteobacteria</taxon>
        <taxon>Burkholderiales</taxon>
        <taxon>Comamonadaceae</taxon>
        <taxon>Ramlibacter</taxon>
    </lineage>
</organism>
<dbReference type="InterPro" id="IPR050090">
    <property type="entry name" value="Tyrosine_recombinase_XerCD"/>
</dbReference>
<dbReference type="PROSITE" id="PS51900">
    <property type="entry name" value="CB"/>
    <property type="match status" value="1"/>
</dbReference>
<name>A0A849KCT0_9BURK</name>
<dbReference type="SUPFAM" id="SSF56349">
    <property type="entry name" value="DNA breaking-rejoining enzymes"/>
    <property type="match status" value="1"/>
</dbReference>
<evidence type="ECO:0000313" key="9">
    <source>
        <dbReference type="Proteomes" id="UP000552954"/>
    </source>
</evidence>
<keyword evidence="9" id="KW-1185">Reference proteome</keyword>
<dbReference type="GO" id="GO:0015074">
    <property type="term" value="P:DNA integration"/>
    <property type="evidence" value="ECO:0007669"/>
    <property type="project" value="UniProtKB-KW"/>
</dbReference>
<gene>
    <name evidence="8" type="ORF">HK415_04330</name>
</gene>